<reference evidence="1" key="1">
    <citation type="journal article" date="2023" name="G3 (Bethesda)">
        <title>A reference genome for the long-term kleptoplast-retaining sea slug Elysia crispata morphotype clarki.</title>
        <authorList>
            <person name="Eastman K.E."/>
            <person name="Pendleton A.L."/>
            <person name="Shaikh M.A."/>
            <person name="Suttiyut T."/>
            <person name="Ogas R."/>
            <person name="Tomko P."/>
            <person name="Gavelis G."/>
            <person name="Widhalm J.R."/>
            <person name="Wisecaver J.H."/>
        </authorList>
    </citation>
    <scope>NUCLEOTIDE SEQUENCE</scope>
    <source>
        <strain evidence="1">ECLA1</strain>
    </source>
</reference>
<dbReference type="Proteomes" id="UP001283361">
    <property type="component" value="Unassembled WGS sequence"/>
</dbReference>
<organism evidence="1 2">
    <name type="scientific">Elysia crispata</name>
    <name type="common">lettuce slug</name>
    <dbReference type="NCBI Taxonomy" id="231223"/>
    <lineage>
        <taxon>Eukaryota</taxon>
        <taxon>Metazoa</taxon>
        <taxon>Spiralia</taxon>
        <taxon>Lophotrochozoa</taxon>
        <taxon>Mollusca</taxon>
        <taxon>Gastropoda</taxon>
        <taxon>Heterobranchia</taxon>
        <taxon>Euthyneura</taxon>
        <taxon>Panpulmonata</taxon>
        <taxon>Sacoglossa</taxon>
        <taxon>Placobranchoidea</taxon>
        <taxon>Plakobranchidae</taxon>
        <taxon>Elysia</taxon>
    </lineage>
</organism>
<evidence type="ECO:0000313" key="2">
    <source>
        <dbReference type="Proteomes" id="UP001283361"/>
    </source>
</evidence>
<keyword evidence="2" id="KW-1185">Reference proteome</keyword>
<evidence type="ECO:0000313" key="1">
    <source>
        <dbReference type="EMBL" id="KAK3794947.1"/>
    </source>
</evidence>
<protein>
    <submittedName>
        <fullName evidence="1">Uncharacterized protein</fullName>
    </submittedName>
</protein>
<dbReference type="EMBL" id="JAWDGP010001087">
    <property type="protein sequence ID" value="KAK3794947.1"/>
    <property type="molecule type" value="Genomic_DNA"/>
</dbReference>
<name>A0AAE1AW35_9GAST</name>
<gene>
    <name evidence="1" type="ORF">RRG08_001093</name>
</gene>
<proteinExistence type="predicted"/>
<comment type="caution">
    <text evidence="1">The sequence shown here is derived from an EMBL/GenBank/DDBJ whole genome shotgun (WGS) entry which is preliminary data.</text>
</comment>
<dbReference type="AlphaFoldDB" id="A0AAE1AW35"/>
<sequence>MDTWVKRRPLFCSAKWAHKSGTAQYEVQLTPMSADYRPRSLTPVYSCHRWTVVTEAFDSPIFFYKRKSGNVLLDLVTAVFINSSGGPAATLTNHNHGLCCFLFCSERIVSDNMDTKRESWPSIIIGSAGHEQRDFEEDMHAHGQSELDTPQVVYYTEAVTRASFQEIITG</sequence>
<accession>A0AAE1AW35</accession>